<sequence>MENPPKPCPGAMPGQGFGQEPVEGALGQGLGRTPGKGPAMGEDMLYRGAVRAWAEGLGRRAAGMGPAKARELILGEVLENPAVASEEEAVWAAMVALEVALKDR</sequence>
<name>A0AAV5B7K7_9ACTN</name>
<accession>A0AAV5B7K7</accession>
<keyword evidence="3" id="KW-1185">Reference proteome</keyword>
<proteinExistence type="predicted"/>
<evidence type="ECO:0000313" key="3">
    <source>
        <dbReference type="Proteomes" id="UP001055025"/>
    </source>
</evidence>
<dbReference type="EMBL" id="BQKC01000002">
    <property type="protein sequence ID" value="GJM56221.1"/>
    <property type="molecule type" value="Genomic_DNA"/>
</dbReference>
<feature type="region of interest" description="Disordered" evidence="1">
    <location>
        <begin position="1"/>
        <end position="39"/>
    </location>
</feature>
<gene>
    <name evidence="2" type="ORF">ATOP_18760</name>
</gene>
<dbReference type="AlphaFoldDB" id="A0AAV5B7K7"/>
<comment type="caution">
    <text evidence="2">The sequence shown here is derived from an EMBL/GenBank/DDBJ whole genome shotgun (WGS) entry which is preliminary data.</text>
</comment>
<evidence type="ECO:0000256" key="1">
    <source>
        <dbReference type="SAM" id="MobiDB-lite"/>
    </source>
</evidence>
<protein>
    <submittedName>
        <fullName evidence="2">Uncharacterized protein</fullName>
    </submittedName>
</protein>
<feature type="compositionally biased region" description="Pro residues" evidence="1">
    <location>
        <begin position="1"/>
        <end position="10"/>
    </location>
</feature>
<organism evidence="2 3">
    <name type="scientific">Granulimonas faecalis</name>
    <dbReference type="NCBI Taxonomy" id="2894155"/>
    <lineage>
        <taxon>Bacteria</taxon>
        <taxon>Bacillati</taxon>
        <taxon>Actinomycetota</taxon>
        <taxon>Coriobacteriia</taxon>
        <taxon>Coriobacteriales</taxon>
        <taxon>Kribbibacteriaceae</taxon>
        <taxon>Granulimonas</taxon>
    </lineage>
</organism>
<reference evidence="2" key="1">
    <citation type="journal article" date="2022" name="Int. J. Syst. Evol. Microbiol.">
        <title>Granulimonas faecalis gen. nov., sp. nov., and Leptogranulimonas caecicola gen. nov., sp. nov., novel lactate-producing Atopobiaceae bacteria isolated from mouse intestines, and an emended description of the family Atopobiaceae.</title>
        <authorList>
            <person name="Morinaga K."/>
            <person name="Kusada H."/>
            <person name="Sakamoto S."/>
            <person name="Murakami T."/>
            <person name="Toyoda A."/>
            <person name="Mori H."/>
            <person name="Meng X.Y."/>
            <person name="Takashino M."/>
            <person name="Murotomi K."/>
            <person name="Tamaki H."/>
        </authorList>
    </citation>
    <scope>NUCLEOTIDE SEQUENCE</scope>
    <source>
        <strain evidence="2">OPF53</strain>
    </source>
</reference>
<evidence type="ECO:0000313" key="2">
    <source>
        <dbReference type="EMBL" id="GJM56221.1"/>
    </source>
</evidence>
<dbReference type="Proteomes" id="UP001055025">
    <property type="component" value="Unassembled WGS sequence"/>
</dbReference>